<evidence type="ECO:0000313" key="1">
    <source>
        <dbReference type="EMBL" id="GIY25512.1"/>
    </source>
</evidence>
<dbReference type="AlphaFoldDB" id="A0AAV4RZE2"/>
<accession>A0AAV4RZE2</accession>
<name>A0AAV4RZE2_CAEEX</name>
<dbReference type="Proteomes" id="UP001054945">
    <property type="component" value="Unassembled WGS sequence"/>
</dbReference>
<keyword evidence="1" id="KW-0695">RNA-directed DNA polymerase</keyword>
<reference evidence="1 2" key="1">
    <citation type="submission" date="2021-06" db="EMBL/GenBank/DDBJ databases">
        <title>Caerostris extrusa draft genome.</title>
        <authorList>
            <person name="Kono N."/>
            <person name="Arakawa K."/>
        </authorList>
    </citation>
    <scope>NUCLEOTIDE SEQUENCE [LARGE SCALE GENOMIC DNA]</scope>
</reference>
<keyword evidence="1" id="KW-0548">Nucleotidyltransferase</keyword>
<dbReference type="Pfam" id="PF05380">
    <property type="entry name" value="Peptidase_A17"/>
    <property type="match status" value="1"/>
</dbReference>
<dbReference type="PANTHER" id="PTHR47331:SF5">
    <property type="entry name" value="RIBONUCLEASE H"/>
    <property type="match status" value="1"/>
</dbReference>
<proteinExistence type="predicted"/>
<organism evidence="1 2">
    <name type="scientific">Caerostris extrusa</name>
    <name type="common">Bark spider</name>
    <name type="synonym">Caerostris bankana</name>
    <dbReference type="NCBI Taxonomy" id="172846"/>
    <lineage>
        <taxon>Eukaryota</taxon>
        <taxon>Metazoa</taxon>
        <taxon>Ecdysozoa</taxon>
        <taxon>Arthropoda</taxon>
        <taxon>Chelicerata</taxon>
        <taxon>Arachnida</taxon>
        <taxon>Araneae</taxon>
        <taxon>Araneomorphae</taxon>
        <taxon>Entelegynae</taxon>
        <taxon>Araneoidea</taxon>
        <taxon>Araneidae</taxon>
        <taxon>Caerostris</taxon>
    </lineage>
</organism>
<sequence length="329" mass="38491">MLRVDVTSLLESFKFLENAKRSVLSTAAKVFDPVGFLSPFVVKIKRLVQEIWKRGLDWDSKLPEDLESKWKKWCAEIEVRINGNPHCCKIVEVFIKVVLWFGRRGVFVDRLRNLFVLDKGFGNLLRGSRNQWARQKFERGTDEQKLEKLNTSVHPILPRTEFILDENKFSNLGKLLRVTAWVKRFVTKLRKKTCESGLLTAAEIKEAEEYWVRRVQLDNYCSDIQLLKKNKSVPPQSKLYSLVPYVDDREILRVKGRLEQSELFHNEKHPVILPKSKFTDLIIMSEHAKYFHSGVASTLSRVRKISGYLEEGKWSRRLLVSALYARNMH</sequence>
<gene>
    <name evidence="1" type="primary">AVEN_229512_1</name>
    <name evidence="1" type="ORF">CEXT_807511</name>
</gene>
<keyword evidence="2" id="KW-1185">Reference proteome</keyword>
<dbReference type="InterPro" id="IPR008042">
    <property type="entry name" value="Retrotrans_Pao"/>
</dbReference>
<dbReference type="GO" id="GO:0003964">
    <property type="term" value="F:RNA-directed DNA polymerase activity"/>
    <property type="evidence" value="ECO:0007669"/>
    <property type="project" value="UniProtKB-KW"/>
</dbReference>
<comment type="caution">
    <text evidence="1">The sequence shown here is derived from an EMBL/GenBank/DDBJ whole genome shotgun (WGS) entry which is preliminary data.</text>
</comment>
<dbReference type="PANTHER" id="PTHR47331">
    <property type="entry name" value="PHD-TYPE DOMAIN-CONTAINING PROTEIN"/>
    <property type="match status" value="1"/>
</dbReference>
<protein>
    <submittedName>
        <fullName evidence="1">Reverse transcriptase</fullName>
    </submittedName>
</protein>
<evidence type="ECO:0000313" key="2">
    <source>
        <dbReference type="Proteomes" id="UP001054945"/>
    </source>
</evidence>
<dbReference type="EMBL" id="BPLR01008555">
    <property type="protein sequence ID" value="GIY25512.1"/>
    <property type="molecule type" value="Genomic_DNA"/>
</dbReference>
<keyword evidence="1" id="KW-0808">Transferase</keyword>